<evidence type="ECO:0000259" key="8">
    <source>
        <dbReference type="Pfam" id="PF00483"/>
    </source>
</evidence>
<sequence>MRQAVILVGGRGTRLGDLAKNTPKPLMPIDGDTRFLDYLIDNLARHGVQEVLLVAGHLGELVEERYQGARFRDCVVSCVREPEAAGTAGALLHVADRLDPVFLMSNGDSFFDFNYLALKPALGENDVAALALRRVDDARRYGAVFAEEGRVRRFEEKNPDANGPAWISGGVYMVRREILDLIKTSPCSIESDIFPQLAAADRLACANFDGYFLDIGLPDTLEQGRREMPVHTRRAAVFFDRDNTLNVDEGYTHRPQDLVWMPGAVEAVRAVNDSGRLAIVVTNQSGLARGLYDEAAMHAFHRHMQNELAAVGAHIDAFYFSPYHADAVVEDYRHADHPDRKPNPGMLKRACAEWRIDLDRSIMIGDQPSDVTAAEAMGVEGRLYDGGDLAALVVPRA</sequence>
<evidence type="ECO:0000313" key="9">
    <source>
        <dbReference type="EMBL" id="AYV45933.1"/>
    </source>
</evidence>
<evidence type="ECO:0000256" key="1">
    <source>
        <dbReference type="ARBA" id="ARBA00004496"/>
    </source>
</evidence>
<reference evidence="10 11" key="1">
    <citation type="submission" date="2017-12" db="EMBL/GenBank/DDBJ databases">
        <title>The genome sequence of Caulobacter flavus CGMCC1 15093.</title>
        <authorList>
            <person name="Gao J."/>
            <person name="Mao X."/>
            <person name="Sun J."/>
        </authorList>
    </citation>
    <scope>NUCLEOTIDE SEQUENCE [LARGE SCALE GENOMIC DNA]</scope>
    <source>
        <strain evidence="10 11">CGMCC1 15093</strain>
    </source>
</reference>
<reference evidence="9 12" key="2">
    <citation type="submission" date="2018-01" db="EMBL/GenBank/DDBJ databases">
        <title>Complete genome sequence of Caulobacter flavus RHGG3.</title>
        <authorList>
            <person name="Yang E."/>
        </authorList>
    </citation>
    <scope>NUCLEOTIDE SEQUENCE [LARGE SCALE GENOMIC DNA]</scope>
    <source>
        <strain evidence="9 12">RHGG3</strain>
    </source>
</reference>
<evidence type="ECO:0000256" key="4">
    <source>
        <dbReference type="ARBA" id="ARBA00022723"/>
    </source>
</evidence>
<evidence type="ECO:0000256" key="7">
    <source>
        <dbReference type="ARBA" id="ARBA00031828"/>
    </source>
</evidence>
<proteinExistence type="inferred from homology"/>
<dbReference type="RefSeq" id="WP_101711132.1">
    <property type="nucleotide sequence ID" value="NZ_CP026100.1"/>
</dbReference>
<dbReference type="PANTHER" id="PTHR42891:SF1">
    <property type="entry name" value="D-GLYCERO-BETA-D-MANNO-HEPTOSE-1,7-BISPHOSPHATE 7-PHOSPHATASE"/>
    <property type="match status" value="1"/>
</dbReference>
<protein>
    <recommendedName>
        <fullName evidence="7">D,D-heptose 1,7-bisphosphate phosphatase</fullName>
    </recommendedName>
</protein>
<dbReference type="GO" id="GO:0016791">
    <property type="term" value="F:phosphatase activity"/>
    <property type="evidence" value="ECO:0007669"/>
    <property type="project" value="InterPro"/>
</dbReference>
<evidence type="ECO:0000313" key="11">
    <source>
        <dbReference type="Proteomes" id="UP000234483"/>
    </source>
</evidence>
<dbReference type="OrthoDB" id="9814110at2"/>
<keyword evidence="5" id="KW-0378">Hydrolase</keyword>
<dbReference type="KEGG" id="cfh:C1707_06530"/>
<dbReference type="InterPro" id="IPR006543">
    <property type="entry name" value="Histidinol-phos"/>
</dbReference>
<dbReference type="InterPro" id="IPR004446">
    <property type="entry name" value="Heptose_bisP_phosphatase"/>
</dbReference>
<dbReference type="AlphaFoldDB" id="A0A2N5D630"/>
<dbReference type="GO" id="GO:0005737">
    <property type="term" value="C:cytoplasm"/>
    <property type="evidence" value="ECO:0007669"/>
    <property type="project" value="UniProtKB-SubCell"/>
</dbReference>
<evidence type="ECO:0000256" key="5">
    <source>
        <dbReference type="ARBA" id="ARBA00022801"/>
    </source>
</evidence>
<dbReference type="EMBL" id="CP026100">
    <property type="protein sequence ID" value="AYV45933.1"/>
    <property type="molecule type" value="Genomic_DNA"/>
</dbReference>
<dbReference type="Proteomes" id="UP000234483">
    <property type="component" value="Unassembled WGS sequence"/>
</dbReference>
<evidence type="ECO:0000313" key="10">
    <source>
        <dbReference type="EMBL" id="PLR21524.1"/>
    </source>
</evidence>
<evidence type="ECO:0000256" key="3">
    <source>
        <dbReference type="ARBA" id="ARBA00022490"/>
    </source>
</evidence>
<dbReference type="NCBIfam" id="TIGR01662">
    <property type="entry name" value="HAD-SF-IIIA"/>
    <property type="match status" value="1"/>
</dbReference>
<dbReference type="InterPro" id="IPR029044">
    <property type="entry name" value="Nucleotide-diphossugar_trans"/>
</dbReference>
<evidence type="ECO:0000313" key="12">
    <source>
        <dbReference type="Proteomes" id="UP000281192"/>
    </source>
</evidence>
<dbReference type="PANTHER" id="PTHR42891">
    <property type="entry name" value="D-GLYCERO-BETA-D-MANNO-HEPTOSE-1,7-BISPHOSPHATE 7-PHOSPHATASE"/>
    <property type="match status" value="1"/>
</dbReference>
<dbReference type="GO" id="GO:0005975">
    <property type="term" value="P:carbohydrate metabolic process"/>
    <property type="evidence" value="ECO:0007669"/>
    <property type="project" value="InterPro"/>
</dbReference>
<dbReference type="NCBIfam" id="TIGR01656">
    <property type="entry name" value="Histidinol-ppas"/>
    <property type="match status" value="1"/>
</dbReference>
<dbReference type="SUPFAM" id="SSF56784">
    <property type="entry name" value="HAD-like"/>
    <property type="match status" value="1"/>
</dbReference>
<dbReference type="GO" id="GO:0046872">
    <property type="term" value="F:metal ion binding"/>
    <property type="evidence" value="ECO:0007669"/>
    <property type="project" value="UniProtKB-KW"/>
</dbReference>
<dbReference type="InterPro" id="IPR005835">
    <property type="entry name" value="NTP_transferase_dom"/>
</dbReference>
<dbReference type="Proteomes" id="UP000281192">
    <property type="component" value="Chromosome"/>
</dbReference>
<accession>A0A2N5D630</accession>
<organism evidence="10 11">
    <name type="scientific">Caulobacter flavus</name>
    <dbReference type="NCBI Taxonomy" id="1679497"/>
    <lineage>
        <taxon>Bacteria</taxon>
        <taxon>Pseudomonadati</taxon>
        <taxon>Pseudomonadota</taxon>
        <taxon>Alphaproteobacteria</taxon>
        <taxon>Caulobacterales</taxon>
        <taxon>Caulobacteraceae</taxon>
        <taxon>Caulobacter</taxon>
    </lineage>
</organism>
<keyword evidence="6" id="KW-0119">Carbohydrate metabolism</keyword>
<dbReference type="InterPro" id="IPR036412">
    <property type="entry name" value="HAD-like_sf"/>
</dbReference>
<evidence type="ECO:0000256" key="6">
    <source>
        <dbReference type="ARBA" id="ARBA00023277"/>
    </source>
</evidence>
<gene>
    <name evidence="9" type="ORF">C1707_06530</name>
    <name evidence="10" type="ORF">CFHF_00815</name>
</gene>
<dbReference type="EMBL" id="PJRQ01000002">
    <property type="protein sequence ID" value="PLR21524.1"/>
    <property type="molecule type" value="Genomic_DNA"/>
</dbReference>
<dbReference type="SUPFAM" id="SSF53448">
    <property type="entry name" value="Nucleotide-diphospho-sugar transferases"/>
    <property type="match status" value="1"/>
</dbReference>
<dbReference type="Pfam" id="PF00483">
    <property type="entry name" value="NTP_transferase"/>
    <property type="match status" value="1"/>
</dbReference>
<comment type="similarity">
    <text evidence="2">Belongs to the GmhB family.</text>
</comment>
<name>A0A2N5D630_9CAUL</name>
<dbReference type="CDD" id="cd06915">
    <property type="entry name" value="NTP_transferase_WcbM_like"/>
    <property type="match status" value="1"/>
</dbReference>
<dbReference type="InterPro" id="IPR006549">
    <property type="entry name" value="HAD-SF_hydro_IIIA"/>
</dbReference>
<feature type="domain" description="Nucleotidyl transferase" evidence="8">
    <location>
        <begin position="4"/>
        <end position="224"/>
    </location>
</feature>
<evidence type="ECO:0000256" key="2">
    <source>
        <dbReference type="ARBA" id="ARBA00005628"/>
    </source>
</evidence>
<keyword evidence="4" id="KW-0479">Metal-binding</keyword>
<dbReference type="Gene3D" id="3.40.50.1000">
    <property type="entry name" value="HAD superfamily/HAD-like"/>
    <property type="match status" value="1"/>
</dbReference>
<dbReference type="Pfam" id="PF13242">
    <property type="entry name" value="Hydrolase_like"/>
    <property type="match status" value="1"/>
</dbReference>
<dbReference type="Gene3D" id="3.90.550.10">
    <property type="entry name" value="Spore Coat Polysaccharide Biosynthesis Protein SpsA, Chain A"/>
    <property type="match status" value="1"/>
</dbReference>
<dbReference type="InterPro" id="IPR023214">
    <property type="entry name" value="HAD_sf"/>
</dbReference>
<dbReference type="CDD" id="cd07503">
    <property type="entry name" value="HAD_HisB-N"/>
    <property type="match status" value="1"/>
</dbReference>
<keyword evidence="12" id="KW-1185">Reference proteome</keyword>
<keyword evidence="3" id="KW-0963">Cytoplasm</keyword>
<comment type="subcellular location">
    <subcellularLocation>
        <location evidence="1">Cytoplasm</location>
    </subcellularLocation>
</comment>